<comment type="caution">
    <text evidence="2">The sequence shown here is derived from an EMBL/GenBank/DDBJ whole genome shotgun (WGS) entry which is preliminary data.</text>
</comment>
<feature type="transmembrane region" description="Helical" evidence="1">
    <location>
        <begin position="288"/>
        <end position="308"/>
    </location>
</feature>
<reference evidence="2 3" key="1">
    <citation type="submission" date="2020-07" db="EMBL/GenBank/DDBJ databases">
        <authorList>
            <person name="Feng H."/>
        </authorList>
    </citation>
    <scope>NUCLEOTIDE SEQUENCE [LARGE SCALE GENOMIC DNA]</scope>
    <source>
        <strain evidence="3">s-11</strain>
    </source>
</reference>
<dbReference type="PANTHER" id="PTHR38434:SF1">
    <property type="entry name" value="BLL2549 PROTEIN"/>
    <property type="match status" value="1"/>
</dbReference>
<keyword evidence="1" id="KW-0812">Transmembrane</keyword>
<accession>A0A7W1XAV4</accession>
<dbReference type="PANTHER" id="PTHR38434">
    <property type="entry name" value="BLL2549 PROTEIN"/>
    <property type="match status" value="1"/>
</dbReference>
<evidence type="ECO:0000256" key="1">
    <source>
        <dbReference type="SAM" id="Phobius"/>
    </source>
</evidence>
<dbReference type="Pfam" id="PF10101">
    <property type="entry name" value="DUF2339"/>
    <property type="match status" value="1"/>
</dbReference>
<feature type="transmembrane region" description="Helical" evidence="1">
    <location>
        <begin position="237"/>
        <end position="256"/>
    </location>
</feature>
<name>A0A7W1XAV4_9BACL</name>
<sequence length="315" mass="36156">MMFLALVSVAVWGMADQPLSSFVPVFNMRFLAFLVEIGCVILMLWRGRKAEPLPSLKWAPVLLLGALLVLLFEIVTLEVGGTSDYFAPAFGDYTRAQWYKGFFISLSWIGYSLLCVWLGRSFRQKLILFFAWGSLGLGVLSVMFQGLFLPARINWMPVINIRFAALFISAACLYLYQSKGKALEAKRIWVLLARILLVVLLFELITVEISGIFAHCLWELNTGNPVLQHQIENQKQLALSISWIFYSLLLMLTGIWRKWAWLRWSAISLFGLSILKIFLFDLSSIETLYRIVSFMALGVILLAVSYLYQRYRERF</sequence>
<dbReference type="OrthoDB" id="2508881at2"/>
<dbReference type="RefSeq" id="WP_081943817.1">
    <property type="nucleotide sequence ID" value="NZ_JACEIP010000013.1"/>
</dbReference>
<dbReference type="AlphaFoldDB" id="A0A7W1XAV4"/>
<feature type="transmembrane region" description="Helical" evidence="1">
    <location>
        <begin position="155"/>
        <end position="176"/>
    </location>
</feature>
<feature type="transmembrane region" description="Helical" evidence="1">
    <location>
        <begin position="126"/>
        <end position="149"/>
    </location>
</feature>
<feature type="transmembrane region" description="Helical" evidence="1">
    <location>
        <begin position="188"/>
        <end position="217"/>
    </location>
</feature>
<proteinExistence type="predicted"/>
<keyword evidence="1" id="KW-1133">Transmembrane helix</keyword>
<evidence type="ECO:0000313" key="3">
    <source>
        <dbReference type="Proteomes" id="UP000530514"/>
    </source>
</evidence>
<evidence type="ECO:0000313" key="2">
    <source>
        <dbReference type="EMBL" id="MBA4543202.1"/>
    </source>
</evidence>
<protein>
    <submittedName>
        <fullName evidence="2">DUF2339 domain-containing protein</fullName>
    </submittedName>
</protein>
<keyword evidence="1" id="KW-0472">Membrane</keyword>
<dbReference type="InterPro" id="IPR019286">
    <property type="entry name" value="DUF2339_TM"/>
</dbReference>
<feature type="transmembrane region" description="Helical" evidence="1">
    <location>
        <begin position="57"/>
        <end position="77"/>
    </location>
</feature>
<keyword evidence="3" id="KW-1185">Reference proteome</keyword>
<organism evidence="2 3">
    <name type="scientific">Thermoactinomyces daqus</name>
    <dbReference type="NCBI Taxonomy" id="1329516"/>
    <lineage>
        <taxon>Bacteria</taxon>
        <taxon>Bacillati</taxon>
        <taxon>Bacillota</taxon>
        <taxon>Bacilli</taxon>
        <taxon>Bacillales</taxon>
        <taxon>Thermoactinomycetaceae</taxon>
        <taxon>Thermoactinomyces</taxon>
    </lineage>
</organism>
<feature type="transmembrane region" description="Helical" evidence="1">
    <location>
        <begin position="261"/>
        <end position="282"/>
    </location>
</feature>
<feature type="transmembrane region" description="Helical" evidence="1">
    <location>
        <begin position="97"/>
        <end position="119"/>
    </location>
</feature>
<dbReference type="Proteomes" id="UP000530514">
    <property type="component" value="Unassembled WGS sequence"/>
</dbReference>
<dbReference type="EMBL" id="JACEIP010000013">
    <property type="protein sequence ID" value="MBA4543202.1"/>
    <property type="molecule type" value="Genomic_DNA"/>
</dbReference>
<feature type="transmembrane region" description="Helical" evidence="1">
    <location>
        <begin position="25"/>
        <end position="45"/>
    </location>
</feature>
<gene>
    <name evidence="2" type="ORF">H1164_09855</name>
</gene>